<evidence type="ECO:0000313" key="2">
    <source>
        <dbReference type="EMBL" id="MEL1264134.1"/>
    </source>
</evidence>
<dbReference type="Proteomes" id="UP001459204">
    <property type="component" value="Unassembled WGS sequence"/>
</dbReference>
<reference evidence="2 3" key="1">
    <citation type="submission" date="2024-04" db="EMBL/GenBank/DDBJ databases">
        <title>Draft genome sequence of Pseudoxanthomonas putridarboris WD12.</title>
        <authorList>
            <person name="Oh J."/>
        </authorList>
    </citation>
    <scope>NUCLEOTIDE SEQUENCE [LARGE SCALE GENOMIC DNA]</scope>
    <source>
        <strain evidence="2 3">WD12</strain>
    </source>
</reference>
<name>A0ABU9IYS6_9GAMM</name>
<evidence type="ECO:0000313" key="3">
    <source>
        <dbReference type="Proteomes" id="UP001459204"/>
    </source>
</evidence>
<sequence length="128" mass="14529">MKKLSFRFVVAFMLLLAPTVTFAAPSPQAKQEIQQLMDSLSDSQCEFQRNGTWHGRAEARRHLQRKYDYLLKKDLVDTAEQFIERAASASSLSGRAYQVRCPGQPVQPAGDWFRRRLDALRGSGTPAR</sequence>
<dbReference type="Pfam" id="PF17263">
    <property type="entry name" value="DUF5329"/>
    <property type="match status" value="1"/>
</dbReference>
<comment type="caution">
    <text evidence="2">The sequence shown here is derived from an EMBL/GenBank/DDBJ whole genome shotgun (WGS) entry which is preliminary data.</text>
</comment>
<dbReference type="RefSeq" id="WP_341725307.1">
    <property type="nucleotide sequence ID" value="NZ_JBBWWT010000002.1"/>
</dbReference>
<keyword evidence="1" id="KW-0732">Signal</keyword>
<protein>
    <submittedName>
        <fullName evidence="2">DUF5329 domain-containing protein</fullName>
    </submittedName>
</protein>
<dbReference type="EMBL" id="JBBWWT010000002">
    <property type="protein sequence ID" value="MEL1264134.1"/>
    <property type="molecule type" value="Genomic_DNA"/>
</dbReference>
<keyword evidence="3" id="KW-1185">Reference proteome</keyword>
<accession>A0ABU9IYS6</accession>
<evidence type="ECO:0000256" key="1">
    <source>
        <dbReference type="SAM" id="SignalP"/>
    </source>
</evidence>
<dbReference type="InterPro" id="IPR035242">
    <property type="entry name" value="DUF5329"/>
</dbReference>
<feature type="signal peptide" evidence="1">
    <location>
        <begin position="1"/>
        <end position="23"/>
    </location>
</feature>
<feature type="chain" id="PRO_5045334270" evidence="1">
    <location>
        <begin position="24"/>
        <end position="128"/>
    </location>
</feature>
<proteinExistence type="predicted"/>
<organism evidence="2 3">
    <name type="scientific">Pseudoxanthomonas putridarboris</name>
    <dbReference type="NCBI Taxonomy" id="752605"/>
    <lineage>
        <taxon>Bacteria</taxon>
        <taxon>Pseudomonadati</taxon>
        <taxon>Pseudomonadota</taxon>
        <taxon>Gammaproteobacteria</taxon>
        <taxon>Lysobacterales</taxon>
        <taxon>Lysobacteraceae</taxon>
        <taxon>Pseudoxanthomonas</taxon>
    </lineage>
</organism>
<gene>
    <name evidence="2" type="ORF">AAD027_07090</name>
</gene>